<name>A0A7C9FQG5_9BACT</name>
<reference evidence="1 2" key="1">
    <citation type="submission" date="2019-10" db="EMBL/GenBank/DDBJ databases">
        <title>Draft Genome Sequence of Cytophagaceae sp. SJW1-29.</title>
        <authorList>
            <person name="Choi A."/>
        </authorList>
    </citation>
    <scope>NUCLEOTIDE SEQUENCE [LARGE SCALE GENOMIC DNA]</scope>
    <source>
        <strain evidence="1 2">SJW1-29</strain>
    </source>
</reference>
<keyword evidence="2" id="KW-1185">Reference proteome</keyword>
<comment type="caution">
    <text evidence="1">The sequence shown here is derived from an EMBL/GenBank/DDBJ whole genome shotgun (WGS) entry which is preliminary data.</text>
</comment>
<dbReference type="AlphaFoldDB" id="A0A7C9FQG5"/>
<organism evidence="1 2">
    <name type="scientific">Salmonirosea aquatica</name>
    <dbReference type="NCBI Taxonomy" id="2654236"/>
    <lineage>
        <taxon>Bacteria</taxon>
        <taxon>Pseudomonadati</taxon>
        <taxon>Bacteroidota</taxon>
        <taxon>Cytophagia</taxon>
        <taxon>Cytophagales</taxon>
        <taxon>Spirosomataceae</taxon>
        <taxon>Salmonirosea</taxon>
    </lineage>
</organism>
<dbReference type="RefSeq" id="WP_152765479.1">
    <property type="nucleotide sequence ID" value="NZ_WHLY01000002.1"/>
</dbReference>
<dbReference type="EMBL" id="WHLY01000002">
    <property type="protein sequence ID" value="MPR37031.1"/>
    <property type="molecule type" value="Genomic_DNA"/>
</dbReference>
<evidence type="ECO:0000313" key="1">
    <source>
        <dbReference type="EMBL" id="MPR37031.1"/>
    </source>
</evidence>
<sequence length="200" mass="23608">MTEQKNIFLDKDLRCGGFYELAIQVCPSIDNNPIKLYTDFIWTLNNVSGPFDEDFNSIQTDIENFQHRGLIRLDNFVIPFTTYNVRETEPIDIGFNWFDICFYTAAIEYVFGSEYQTWTENPKVPKELTDFFTKTLKDLYKIFPFELAMLDFEVSGQYYIDDLSKPLTNNWSISTFYLGQKSYGLIATENRKFIKRIEEL</sequence>
<protein>
    <submittedName>
        <fullName evidence="1">Uncharacterized protein</fullName>
    </submittedName>
</protein>
<dbReference type="Proteomes" id="UP000479293">
    <property type="component" value="Unassembled WGS sequence"/>
</dbReference>
<gene>
    <name evidence="1" type="ORF">GBK04_27770</name>
</gene>
<accession>A0A7C9FQG5</accession>
<proteinExistence type="predicted"/>
<evidence type="ECO:0000313" key="2">
    <source>
        <dbReference type="Proteomes" id="UP000479293"/>
    </source>
</evidence>